<feature type="signal peptide" evidence="1">
    <location>
        <begin position="1"/>
        <end position="19"/>
    </location>
</feature>
<evidence type="ECO:0008006" key="4">
    <source>
        <dbReference type="Google" id="ProtNLM"/>
    </source>
</evidence>
<dbReference type="AlphaFoldDB" id="A0A336N6S7"/>
<keyword evidence="1" id="KW-0732">Signal</keyword>
<evidence type="ECO:0000313" key="2">
    <source>
        <dbReference type="EMBL" id="SSZ30147.1"/>
    </source>
</evidence>
<organism evidence="2 3">
    <name type="scientific">Aggregatibacter aphrophilus</name>
    <name type="common">Haemophilus aphrophilus</name>
    <dbReference type="NCBI Taxonomy" id="732"/>
    <lineage>
        <taxon>Bacteria</taxon>
        <taxon>Pseudomonadati</taxon>
        <taxon>Pseudomonadota</taxon>
        <taxon>Gammaproteobacteria</taxon>
        <taxon>Pasteurellales</taxon>
        <taxon>Pasteurellaceae</taxon>
        <taxon>Aggregatibacter</taxon>
    </lineage>
</organism>
<name>A0A336N6S7_AGGAP</name>
<dbReference type="RefSeq" id="WP_005705015.1">
    <property type="nucleotide sequence ID" value="NZ_MAQF01000029.1"/>
</dbReference>
<feature type="chain" id="PRO_5016430641" description="Lipoprotein" evidence="1">
    <location>
        <begin position="20"/>
        <end position="197"/>
    </location>
</feature>
<reference evidence="2 3" key="1">
    <citation type="submission" date="2018-06" db="EMBL/GenBank/DDBJ databases">
        <authorList>
            <consortium name="Pathogen Informatics"/>
            <person name="Doyle S."/>
        </authorList>
    </citation>
    <scope>NUCLEOTIDE SEQUENCE [LARGE SCALE GENOMIC DNA]</scope>
    <source>
        <strain evidence="2 3">NCTC5908</strain>
    </source>
</reference>
<dbReference type="EMBL" id="UFSP01000003">
    <property type="protein sequence ID" value="SSZ30147.1"/>
    <property type="molecule type" value="Genomic_DNA"/>
</dbReference>
<gene>
    <name evidence="2" type="ORF">NCTC5908_01967</name>
</gene>
<dbReference type="PROSITE" id="PS51257">
    <property type="entry name" value="PROKAR_LIPOPROTEIN"/>
    <property type="match status" value="1"/>
</dbReference>
<dbReference type="GeneID" id="49635444"/>
<protein>
    <recommendedName>
        <fullName evidence="4">Lipoprotein</fullName>
    </recommendedName>
</protein>
<accession>A0A336N6S7</accession>
<sequence length="197" mass="22153">MKKSTLVIIASIVISGCSAKAVLVQKKVNYNPKEEARVRVYQSNGNGTTKVVSDLTCKDVQNDRKKAVSQNPFHRDNRHNGLPKRTLKSVSVGIPLTEQSAKALERSSYFETDSFIEQVIPANVPTIIRGSEYFVASCQIIGEFTPQAGKDYEIQYGSDSKYCRMFIHEIEPLSNQKDTKIQAHLGKEVRYKKCDLH</sequence>
<evidence type="ECO:0000256" key="1">
    <source>
        <dbReference type="SAM" id="SignalP"/>
    </source>
</evidence>
<proteinExistence type="predicted"/>
<dbReference type="Proteomes" id="UP000253728">
    <property type="component" value="Unassembled WGS sequence"/>
</dbReference>
<evidence type="ECO:0000313" key="3">
    <source>
        <dbReference type="Proteomes" id="UP000253728"/>
    </source>
</evidence>